<reference evidence="2" key="1">
    <citation type="journal article" date="2014" name="Proc. Natl. Acad. Sci. U.S.A.">
        <title>Extensive sampling of basidiomycete genomes demonstrates inadequacy of the white-rot/brown-rot paradigm for wood decay fungi.</title>
        <authorList>
            <person name="Riley R."/>
            <person name="Salamov A.A."/>
            <person name="Brown D.W."/>
            <person name="Nagy L.G."/>
            <person name="Floudas D."/>
            <person name="Held B.W."/>
            <person name="Levasseur A."/>
            <person name="Lombard V."/>
            <person name="Morin E."/>
            <person name="Otillar R."/>
            <person name="Lindquist E.A."/>
            <person name="Sun H."/>
            <person name="LaButti K.M."/>
            <person name="Schmutz J."/>
            <person name="Jabbour D."/>
            <person name="Luo H."/>
            <person name="Baker S.E."/>
            <person name="Pisabarro A.G."/>
            <person name="Walton J.D."/>
            <person name="Blanchette R.A."/>
            <person name="Henrissat B."/>
            <person name="Martin F."/>
            <person name="Cullen D."/>
            <person name="Hibbett D.S."/>
            <person name="Grigoriev I.V."/>
        </authorList>
    </citation>
    <scope>NUCLEOTIDE SEQUENCE [LARGE SCALE GENOMIC DNA]</scope>
    <source>
        <strain evidence="2">FD-172 SS1</strain>
    </source>
</reference>
<dbReference type="AlphaFoldDB" id="A0A067MYN9"/>
<accession>A0A067MYN9</accession>
<dbReference type="HOGENOM" id="CLU_2426708_0_0_1"/>
<organism evidence="1 2">
    <name type="scientific">Botryobasidium botryosum (strain FD-172 SS1)</name>
    <dbReference type="NCBI Taxonomy" id="930990"/>
    <lineage>
        <taxon>Eukaryota</taxon>
        <taxon>Fungi</taxon>
        <taxon>Dikarya</taxon>
        <taxon>Basidiomycota</taxon>
        <taxon>Agaricomycotina</taxon>
        <taxon>Agaricomycetes</taxon>
        <taxon>Cantharellales</taxon>
        <taxon>Botryobasidiaceae</taxon>
        <taxon>Botryobasidium</taxon>
    </lineage>
</organism>
<name>A0A067MYN9_BOTB1</name>
<dbReference type="InParanoid" id="A0A067MYN9"/>
<proteinExistence type="predicted"/>
<gene>
    <name evidence="1" type="ORF">BOTBODRAFT_223209</name>
</gene>
<sequence length="91" mass="10085">MLIFLSSVSSAAILNSARCTYQLKYGASEAGYMTTLLDPVDFIVANMRTALCRYSRTRPSIWWGPSSRSIPSRSALAPCFFLLPPSRDFSP</sequence>
<protein>
    <submittedName>
        <fullName evidence="1">Uncharacterized protein</fullName>
    </submittedName>
</protein>
<evidence type="ECO:0000313" key="2">
    <source>
        <dbReference type="Proteomes" id="UP000027195"/>
    </source>
</evidence>
<dbReference type="EMBL" id="KL198025">
    <property type="protein sequence ID" value="KDQ17022.1"/>
    <property type="molecule type" value="Genomic_DNA"/>
</dbReference>
<keyword evidence="2" id="KW-1185">Reference proteome</keyword>
<dbReference type="Proteomes" id="UP000027195">
    <property type="component" value="Unassembled WGS sequence"/>
</dbReference>
<evidence type="ECO:0000313" key="1">
    <source>
        <dbReference type="EMBL" id="KDQ17022.1"/>
    </source>
</evidence>